<dbReference type="STRING" id="1218507.JF74_13600"/>
<evidence type="ECO:0008006" key="4">
    <source>
        <dbReference type="Google" id="ProtNLM"/>
    </source>
</evidence>
<evidence type="ECO:0000256" key="1">
    <source>
        <dbReference type="SAM" id="SignalP"/>
    </source>
</evidence>
<evidence type="ECO:0000313" key="3">
    <source>
        <dbReference type="Proteomes" id="UP000033531"/>
    </source>
</evidence>
<evidence type="ECO:0000313" key="2">
    <source>
        <dbReference type="EMBL" id="KJY56280.1"/>
    </source>
</evidence>
<dbReference type="HOGENOM" id="CLU_2117910_0_0_9"/>
<dbReference type="AlphaFoldDB" id="A0A0F4LCE0"/>
<feature type="chain" id="PRO_5038704637" description="Surface layer protein A domain-containing protein" evidence="1">
    <location>
        <begin position="24"/>
        <end position="114"/>
    </location>
</feature>
<proteinExistence type="predicted"/>
<accession>A0A0F4LCE0</accession>
<protein>
    <recommendedName>
        <fullName evidence="4">Surface layer protein A domain-containing protein</fullName>
    </recommendedName>
</protein>
<name>A0A0F4LCE0_9LACO</name>
<comment type="caution">
    <text evidence="2">The sequence shown here is derived from an EMBL/GenBank/DDBJ whole genome shotgun (WGS) entry which is preliminary data.</text>
</comment>
<sequence length="114" mass="12696">MKHKYLRTVLCSAVTLFSFTALANSTVVKAENIDTAKSVAVNRATDPVMTVTSAKRFSKVFKLVRNTIVYPTVNDVINDTSKLIGRSSVKKMADKIIKLRLLNLVPVELNWLLT</sequence>
<dbReference type="PATRIC" id="fig|1218507.3.peg.1543"/>
<reference evidence="2 3" key="1">
    <citation type="submission" date="2015-01" db="EMBL/GenBank/DDBJ databases">
        <title>Comparative genomics of the lactic acid bacteria isolated from the honey bee gut.</title>
        <authorList>
            <person name="Ellegaard K.M."/>
            <person name="Tamarit D."/>
            <person name="Javelind E."/>
            <person name="Olofsson T."/>
            <person name="Andersson S.G."/>
            <person name="Vasquez A."/>
        </authorList>
    </citation>
    <scope>NUCLEOTIDE SEQUENCE [LARGE SCALE GENOMIC DNA]</scope>
    <source>
        <strain evidence="2 3">Hma8</strain>
    </source>
</reference>
<dbReference type="Proteomes" id="UP000033531">
    <property type="component" value="Unassembled WGS sequence"/>
</dbReference>
<organism evidence="2 3">
    <name type="scientific">Lactobacillus melliventris</name>
    <dbReference type="NCBI Taxonomy" id="1218507"/>
    <lineage>
        <taxon>Bacteria</taxon>
        <taxon>Bacillati</taxon>
        <taxon>Bacillota</taxon>
        <taxon>Bacilli</taxon>
        <taxon>Lactobacillales</taxon>
        <taxon>Lactobacillaceae</taxon>
        <taxon>Lactobacillus</taxon>
    </lineage>
</organism>
<dbReference type="EMBL" id="JXLI01000011">
    <property type="protein sequence ID" value="KJY56280.1"/>
    <property type="molecule type" value="Genomic_DNA"/>
</dbReference>
<gene>
    <name evidence="2" type="ORF">JF74_13600</name>
</gene>
<feature type="signal peptide" evidence="1">
    <location>
        <begin position="1"/>
        <end position="23"/>
    </location>
</feature>
<keyword evidence="1" id="KW-0732">Signal</keyword>
<dbReference type="RefSeq" id="WP_046325310.1">
    <property type="nucleotide sequence ID" value="NZ_JBHTMT010000005.1"/>
</dbReference>